<dbReference type="EMBL" id="NPDU01000027">
    <property type="protein sequence ID" value="PJZ61712.1"/>
    <property type="molecule type" value="Genomic_DNA"/>
</dbReference>
<evidence type="ECO:0000313" key="2">
    <source>
        <dbReference type="EMBL" id="PJZ61712.1"/>
    </source>
</evidence>
<dbReference type="Proteomes" id="UP000232149">
    <property type="component" value="Unassembled WGS sequence"/>
</dbReference>
<dbReference type="AlphaFoldDB" id="A0A2M9YIV6"/>
<evidence type="ECO:0000313" key="4">
    <source>
        <dbReference type="Proteomes" id="UP000232188"/>
    </source>
</evidence>
<name>A0A2M9YIV6_9LEPT</name>
<organism evidence="1 4">
    <name type="scientific">Leptospira adleri</name>
    <dbReference type="NCBI Taxonomy" id="2023186"/>
    <lineage>
        <taxon>Bacteria</taxon>
        <taxon>Pseudomonadati</taxon>
        <taxon>Spirochaetota</taxon>
        <taxon>Spirochaetia</taxon>
        <taxon>Leptospirales</taxon>
        <taxon>Leptospiraceae</taxon>
        <taxon>Leptospira</taxon>
    </lineage>
</organism>
<accession>A0A2M9YIV6</accession>
<sequence>MAKFSLLIYFKQRASRLCNLIPLFYLSHYFIGFIEGNLNVQFLNQKAFEINEKDLEGREKILGFDQILLNRKTIQKYSNQRAIPRFLKNRNTIQTASFDLDFFFKIPQNHL</sequence>
<evidence type="ECO:0000313" key="3">
    <source>
        <dbReference type="Proteomes" id="UP000232149"/>
    </source>
</evidence>
<dbReference type="EMBL" id="NPDV01000024">
    <property type="protein sequence ID" value="PJZ51471.1"/>
    <property type="molecule type" value="Genomic_DNA"/>
</dbReference>
<reference evidence="3 4" key="1">
    <citation type="submission" date="2017-07" db="EMBL/GenBank/DDBJ databases">
        <title>Leptospira spp. isolated from tropical soils.</title>
        <authorList>
            <person name="Thibeaux R."/>
            <person name="Iraola G."/>
            <person name="Ferres I."/>
            <person name="Bierque E."/>
            <person name="Girault D."/>
            <person name="Soupe-Gilbert M.-E."/>
            <person name="Picardeau M."/>
            <person name="Goarant C."/>
        </authorList>
    </citation>
    <scope>NUCLEOTIDE SEQUENCE [LARGE SCALE GENOMIC DNA]</scope>
    <source>
        <strain evidence="1 4">FH2-B-C1</strain>
        <strain evidence="2 3">FH2-B-D1</strain>
    </source>
</reference>
<keyword evidence="3" id="KW-1185">Reference proteome</keyword>
<protein>
    <submittedName>
        <fullName evidence="1">Uncharacterized protein</fullName>
    </submittedName>
</protein>
<comment type="caution">
    <text evidence="1">The sequence shown here is derived from an EMBL/GenBank/DDBJ whole genome shotgun (WGS) entry which is preliminary data.</text>
</comment>
<gene>
    <name evidence="2" type="ORF">CH376_12045</name>
    <name evidence="1" type="ORF">CH380_20165</name>
</gene>
<dbReference type="Proteomes" id="UP000232188">
    <property type="component" value="Unassembled WGS sequence"/>
</dbReference>
<proteinExistence type="predicted"/>
<evidence type="ECO:0000313" key="1">
    <source>
        <dbReference type="EMBL" id="PJZ51471.1"/>
    </source>
</evidence>